<protein>
    <submittedName>
        <fullName evidence="2">Ktr system potassium uptake protein A</fullName>
    </submittedName>
</protein>
<dbReference type="GO" id="GO:0008324">
    <property type="term" value="F:monoatomic cation transmembrane transporter activity"/>
    <property type="evidence" value="ECO:0007669"/>
    <property type="project" value="InterPro"/>
</dbReference>
<dbReference type="InterPro" id="IPR036721">
    <property type="entry name" value="RCK_C_sf"/>
</dbReference>
<feature type="domain" description="RCK C-terminal" evidence="1">
    <location>
        <begin position="148"/>
        <end position="234"/>
    </location>
</feature>
<reference evidence="2 3" key="1">
    <citation type="submission" date="2019-01" db="EMBL/GenBank/DDBJ databases">
        <title>Draft genome sequences of Candidatus Mycoplasma haemohominis SWG34-3 identified from a patient with pyrexia, anemia and liver dysfunction.</title>
        <authorList>
            <person name="Sekizuka T."/>
            <person name="Hattori N."/>
            <person name="Katano H."/>
            <person name="Takuma T."/>
            <person name="Ito T."/>
            <person name="Arai N."/>
            <person name="Yanai R."/>
            <person name="Ishii S."/>
            <person name="Miura Y."/>
            <person name="Tokunaga T."/>
            <person name="Watanabe H."/>
            <person name="Nomura N."/>
            <person name="Eguchi J."/>
            <person name="Arai T."/>
            <person name="Hasegawa H."/>
            <person name="Nakamaki T."/>
            <person name="Wakita T."/>
            <person name="Niki Y."/>
            <person name="Kuroda M."/>
        </authorList>
    </citation>
    <scope>NUCLEOTIDE SEQUENCE [LARGE SCALE GENOMIC DNA]</scope>
    <source>
        <strain evidence="2">SWG34-3</strain>
    </source>
</reference>
<dbReference type="AlphaFoldDB" id="A0A478FPG4"/>
<dbReference type="SUPFAM" id="SSF51735">
    <property type="entry name" value="NAD(P)-binding Rossmann-fold domains"/>
    <property type="match status" value="1"/>
</dbReference>
<dbReference type="Proteomes" id="UP000324831">
    <property type="component" value="Unassembled WGS sequence"/>
</dbReference>
<evidence type="ECO:0000259" key="1">
    <source>
        <dbReference type="PROSITE" id="PS51202"/>
    </source>
</evidence>
<dbReference type="PROSITE" id="PS51202">
    <property type="entry name" value="RCK_C"/>
    <property type="match status" value="1"/>
</dbReference>
<evidence type="ECO:0000313" key="2">
    <source>
        <dbReference type="EMBL" id="GCE63251.1"/>
    </source>
</evidence>
<dbReference type="InterPro" id="IPR050721">
    <property type="entry name" value="Trk_Ktr_HKT_K-transport"/>
</dbReference>
<dbReference type="Pfam" id="PF02080">
    <property type="entry name" value="TrkA_C"/>
    <property type="match status" value="1"/>
</dbReference>
<dbReference type="InterPro" id="IPR036291">
    <property type="entry name" value="NAD(P)-bd_dom_sf"/>
</dbReference>
<dbReference type="Gene3D" id="3.30.70.1450">
    <property type="entry name" value="Regulator of K+ conductance, C-terminal domain"/>
    <property type="match status" value="1"/>
</dbReference>
<gene>
    <name evidence="2" type="primary">ktrA</name>
    <name evidence="2" type="ORF">MHSWG343_02360</name>
</gene>
<organism evidence="2 3">
    <name type="scientific">Candidatus Mycoplasma haematohominis</name>
    <dbReference type="NCBI Taxonomy" id="1494318"/>
    <lineage>
        <taxon>Bacteria</taxon>
        <taxon>Bacillati</taxon>
        <taxon>Mycoplasmatota</taxon>
        <taxon>Mollicutes</taxon>
        <taxon>Mycoplasmataceae</taxon>
        <taxon>Mycoplasma</taxon>
    </lineage>
</organism>
<dbReference type="EMBL" id="BIMN01000001">
    <property type="protein sequence ID" value="GCE63251.1"/>
    <property type="molecule type" value="Genomic_DNA"/>
</dbReference>
<dbReference type="PANTHER" id="PTHR43833">
    <property type="entry name" value="POTASSIUM CHANNEL PROTEIN 2-RELATED-RELATED"/>
    <property type="match status" value="1"/>
</dbReference>
<evidence type="ECO:0000313" key="3">
    <source>
        <dbReference type="Proteomes" id="UP000324831"/>
    </source>
</evidence>
<dbReference type="GO" id="GO:0006813">
    <property type="term" value="P:potassium ion transport"/>
    <property type="evidence" value="ECO:0007669"/>
    <property type="project" value="InterPro"/>
</dbReference>
<sequence length="237" mass="26450">MLKLALFDNKKHQKEYCLIGLNKFNLEVGKILTREGHKVTVLDFDKKKIDTYGENFDYAIVCDATNLKELSDIGMESFDYVVLGITDMGTSVITATNLRELGVSNILCKAKDETHRRILQLLGVPITYIPEVEISTKVAYKIIHDLNVDVFSVDSGSKDTLFIKLPVGNKSILGKQISDIDYLRSTTTTIISIKRKDGSVIVPVNGTNVFKEGDIVSIICTRSDILQVKDFFNGHSI</sequence>
<dbReference type="SUPFAM" id="SSF116726">
    <property type="entry name" value="TrkA C-terminal domain-like"/>
    <property type="match status" value="1"/>
</dbReference>
<comment type="caution">
    <text evidence="2">The sequence shown here is derived from an EMBL/GenBank/DDBJ whole genome shotgun (WGS) entry which is preliminary data.</text>
</comment>
<name>A0A478FPG4_9MOLU</name>
<dbReference type="InterPro" id="IPR006037">
    <property type="entry name" value="RCK_C"/>
</dbReference>
<dbReference type="PANTHER" id="PTHR43833:SF7">
    <property type="entry name" value="KTR SYSTEM POTASSIUM UPTAKE PROTEIN C"/>
    <property type="match status" value="1"/>
</dbReference>
<accession>A0A478FPG4</accession>
<proteinExistence type="predicted"/>
<dbReference type="Pfam" id="PF02254">
    <property type="entry name" value="TrkA_N"/>
    <property type="match status" value="1"/>
</dbReference>
<dbReference type="Gene3D" id="3.40.50.720">
    <property type="entry name" value="NAD(P)-binding Rossmann-like Domain"/>
    <property type="match status" value="1"/>
</dbReference>
<dbReference type="InterPro" id="IPR003148">
    <property type="entry name" value="RCK_N"/>
</dbReference>